<sequence length="297" mass="31926">MTDERTQSSETTTDPEFSATDLVIGYPGLDEPVIDGESIQVPPGDITALIGPNGSGKSTLLKGFADQLTPDAGTVLLDGQTIDSLGAKELARKLGLLSQENVSPDGLSVEDLVERGRYPHQGFFDSMTDADWQAIEDAIELAGVEHLREREVGDLSGGQKQLVWIAMALAQDTDILLLDEPTTFLDLHHQLEVMSILESLRDDAMTVVVVLHDVEQAIRYADHVVALDEGSIYDYGPPAEAVTESLLTDVFDIEAAILDTEYGRQIVPLDPAEGNGDRGSETPADRAQPNDGSGADE</sequence>
<keyword evidence="6" id="KW-0408">Iron</keyword>
<feature type="domain" description="ABC transporter" evidence="16">
    <location>
        <begin position="17"/>
        <end position="254"/>
    </location>
</feature>
<dbReference type="GO" id="GO:0005886">
    <property type="term" value="C:plasma membrane"/>
    <property type="evidence" value="ECO:0007669"/>
    <property type="project" value="UniProtKB-SubCell"/>
</dbReference>
<dbReference type="InterPro" id="IPR017871">
    <property type="entry name" value="ABC_transporter-like_CS"/>
</dbReference>
<comment type="subunit">
    <text evidence="11">The complex is composed of two ATP-binding proteins (BtuD), two transmembrane proteins (BtuC) and a solute-binding protein (BtuF).</text>
</comment>
<evidence type="ECO:0000256" key="10">
    <source>
        <dbReference type="ARBA" id="ARBA00058960"/>
    </source>
</evidence>
<dbReference type="PROSITE" id="PS00211">
    <property type="entry name" value="ABC_TRANSPORTER_1"/>
    <property type="match status" value="1"/>
</dbReference>
<comment type="subcellular location">
    <subcellularLocation>
        <location evidence="1">Cell membrane</location>
        <topology evidence="1">Peripheral membrane protein</topology>
    </subcellularLocation>
</comment>
<evidence type="ECO:0000313" key="18">
    <source>
        <dbReference type="Proteomes" id="UP001500837"/>
    </source>
</evidence>
<keyword evidence="2" id="KW-0813">Transport</keyword>
<dbReference type="RefSeq" id="WP_211313099.1">
    <property type="nucleotide sequence ID" value="NZ_BAAABL010000066.1"/>
</dbReference>
<keyword evidence="5 17" id="KW-0067">ATP-binding</keyword>
<evidence type="ECO:0000256" key="9">
    <source>
        <dbReference type="ARBA" id="ARBA00050590"/>
    </source>
</evidence>
<dbReference type="SMART" id="SM00382">
    <property type="entry name" value="AAA"/>
    <property type="match status" value="1"/>
</dbReference>
<comment type="caution">
    <text evidence="17">The sequence shown here is derived from an EMBL/GenBank/DDBJ whole genome shotgun (WGS) entry which is preliminary data.</text>
</comment>
<dbReference type="GO" id="GO:0015420">
    <property type="term" value="F:ABC-type vitamin B12 transporter activity"/>
    <property type="evidence" value="ECO:0007669"/>
    <property type="project" value="UniProtKB-EC"/>
</dbReference>
<evidence type="ECO:0000256" key="1">
    <source>
        <dbReference type="ARBA" id="ARBA00004202"/>
    </source>
</evidence>
<dbReference type="PANTHER" id="PTHR42771">
    <property type="entry name" value="IRON(3+)-HYDROXAMATE IMPORT ATP-BINDING PROTEIN FHUC"/>
    <property type="match status" value="1"/>
</dbReference>
<dbReference type="Proteomes" id="UP001500837">
    <property type="component" value="Unassembled WGS sequence"/>
</dbReference>
<dbReference type="InterPro" id="IPR027417">
    <property type="entry name" value="P-loop_NTPase"/>
</dbReference>
<feature type="compositionally biased region" description="Basic and acidic residues" evidence="15">
    <location>
        <begin position="275"/>
        <end position="284"/>
    </location>
</feature>
<evidence type="ECO:0000256" key="13">
    <source>
        <dbReference type="ARBA" id="ARBA00073649"/>
    </source>
</evidence>
<dbReference type="CDD" id="cd03214">
    <property type="entry name" value="ABC_Iron-Siderophores_B12_Hemin"/>
    <property type="match status" value="1"/>
</dbReference>
<evidence type="ECO:0000256" key="4">
    <source>
        <dbReference type="ARBA" id="ARBA00022741"/>
    </source>
</evidence>
<dbReference type="SUPFAM" id="SSF52540">
    <property type="entry name" value="P-loop containing nucleoside triphosphate hydrolases"/>
    <property type="match status" value="1"/>
</dbReference>
<dbReference type="GO" id="GO:0016887">
    <property type="term" value="F:ATP hydrolysis activity"/>
    <property type="evidence" value="ECO:0007669"/>
    <property type="project" value="InterPro"/>
</dbReference>
<keyword evidence="7" id="KW-0406">Ion transport</keyword>
<comment type="catalytic activity">
    <reaction evidence="9">
        <text>an R-cob(III)alamin(out) + ATP + H2O = an R-cob(III)alamin(in) + ADP + phosphate + H(+)</text>
        <dbReference type="Rhea" id="RHEA:17873"/>
        <dbReference type="ChEBI" id="CHEBI:15377"/>
        <dbReference type="ChEBI" id="CHEBI:15378"/>
        <dbReference type="ChEBI" id="CHEBI:30616"/>
        <dbReference type="ChEBI" id="CHEBI:43474"/>
        <dbReference type="ChEBI" id="CHEBI:140785"/>
        <dbReference type="ChEBI" id="CHEBI:456216"/>
        <dbReference type="EC" id="7.6.2.8"/>
    </reaction>
</comment>
<name>A0AAV3SA87_9EURY</name>
<protein>
    <recommendedName>
        <fullName evidence="13">Cobalamin import ATP-binding protein BtuD</fullName>
        <ecNumber evidence="12">7.6.2.8</ecNumber>
    </recommendedName>
    <alternativeName>
        <fullName evidence="14">Vitamin B12-transporting ATPase</fullName>
    </alternativeName>
</protein>
<evidence type="ECO:0000259" key="16">
    <source>
        <dbReference type="PROSITE" id="PS50893"/>
    </source>
</evidence>
<dbReference type="GO" id="GO:0005524">
    <property type="term" value="F:ATP binding"/>
    <property type="evidence" value="ECO:0007669"/>
    <property type="project" value="UniProtKB-KW"/>
</dbReference>
<keyword evidence="4" id="KW-0547">Nucleotide-binding</keyword>
<keyword evidence="18" id="KW-1185">Reference proteome</keyword>
<dbReference type="EMBL" id="BAAABL010000066">
    <property type="protein sequence ID" value="GAA0307507.1"/>
    <property type="molecule type" value="Genomic_DNA"/>
</dbReference>
<dbReference type="Pfam" id="PF00005">
    <property type="entry name" value="ABC_tran"/>
    <property type="match status" value="1"/>
</dbReference>
<evidence type="ECO:0000256" key="3">
    <source>
        <dbReference type="ARBA" id="ARBA00022475"/>
    </source>
</evidence>
<evidence type="ECO:0000256" key="2">
    <source>
        <dbReference type="ARBA" id="ARBA00022448"/>
    </source>
</evidence>
<dbReference type="AlphaFoldDB" id="A0AAV3SA87"/>
<dbReference type="GO" id="GO:0006811">
    <property type="term" value="P:monoatomic ion transport"/>
    <property type="evidence" value="ECO:0007669"/>
    <property type="project" value="UniProtKB-KW"/>
</dbReference>
<evidence type="ECO:0000256" key="7">
    <source>
        <dbReference type="ARBA" id="ARBA00023065"/>
    </source>
</evidence>
<dbReference type="FunFam" id="3.40.50.300:FF:000134">
    <property type="entry name" value="Iron-enterobactin ABC transporter ATP-binding protein"/>
    <property type="match status" value="1"/>
</dbReference>
<dbReference type="PANTHER" id="PTHR42771:SF2">
    <property type="entry name" value="IRON(3+)-HYDROXAMATE IMPORT ATP-BINDING PROTEIN FHUC"/>
    <property type="match status" value="1"/>
</dbReference>
<dbReference type="Gene3D" id="3.40.50.300">
    <property type="entry name" value="P-loop containing nucleotide triphosphate hydrolases"/>
    <property type="match status" value="1"/>
</dbReference>
<evidence type="ECO:0000256" key="6">
    <source>
        <dbReference type="ARBA" id="ARBA00023004"/>
    </source>
</evidence>
<dbReference type="InterPro" id="IPR003593">
    <property type="entry name" value="AAA+_ATPase"/>
</dbReference>
<dbReference type="InterPro" id="IPR051535">
    <property type="entry name" value="Siderophore_ABC-ATPase"/>
</dbReference>
<comment type="function">
    <text evidence="10">Required for corrinoid utilization. Probably part of the ABC transporter complex BtuCDF involved in cobalamin (vitamin B12) import. Probably responsible for energy coupling to the transport system.</text>
</comment>
<evidence type="ECO:0000256" key="15">
    <source>
        <dbReference type="SAM" id="MobiDB-lite"/>
    </source>
</evidence>
<dbReference type="PROSITE" id="PS50893">
    <property type="entry name" value="ABC_TRANSPORTER_2"/>
    <property type="match status" value="1"/>
</dbReference>
<evidence type="ECO:0000256" key="12">
    <source>
        <dbReference type="ARBA" id="ARBA00066387"/>
    </source>
</evidence>
<evidence type="ECO:0000256" key="8">
    <source>
        <dbReference type="ARBA" id="ARBA00023136"/>
    </source>
</evidence>
<dbReference type="InterPro" id="IPR003439">
    <property type="entry name" value="ABC_transporter-like_ATP-bd"/>
</dbReference>
<dbReference type="EC" id="7.6.2.8" evidence="12"/>
<proteinExistence type="predicted"/>
<evidence type="ECO:0000313" key="17">
    <source>
        <dbReference type="EMBL" id="GAA0307507.1"/>
    </source>
</evidence>
<evidence type="ECO:0000256" key="14">
    <source>
        <dbReference type="ARBA" id="ARBA00077139"/>
    </source>
</evidence>
<reference evidence="17 18" key="1">
    <citation type="journal article" date="2019" name="Int. J. Syst. Evol. Microbiol.">
        <title>The Global Catalogue of Microorganisms (GCM) 10K type strain sequencing project: providing services to taxonomists for standard genome sequencing and annotation.</title>
        <authorList>
            <consortium name="The Broad Institute Genomics Platform"/>
            <consortium name="The Broad Institute Genome Sequencing Center for Infectious Disease"/>
            <person name="Wu L."/>
            <person name="Ma J."/>
        </authorList>
    </citation>
    <scope>NUCLEOTIDE SEQUENCE [LARGE SCALE GENOMIC DNA]</scope>
    <source>
        <strain evidence="17 18">JCM 16330</strain>
    </source>
</reference>
<keyword evidence="3" id="KW-1003">Cell membrane</keyword>
<evidence type="ECO:0000256" key="11">
    <source>
        <dbReference type="ARBA" id="ARBA00064420"/>
    </source>
</evidence>
<organism evidence="17 18">
    <name type="scientific">Halarchaeum salinum</name>
    <dbReference type="NCBI Taxonomy" id="489912"/>
    <lineage>
        <taxon>Archaea</taxon>
        <taxon>Methanobacteriati</taxon>
        <taxon>Methanobacteriota</taxon>
        <taxon>Stenosarchaea group</taxon>
        <taxon>Halobacteria</taxon>
        <taxon>Halobacteriales</taxon>
        <taxon>Halobacteriaceae</taxon>
    </lineage>
</organism>
<accession>A0AAV3SA87</accession>
<evidence type="ECO:0000256" key="5">
    <source>
        <dbReference type="ARBA" id="ARBA00022840"/>
    </source>
</evidence>
<gene>
    <name evidence="17" type="ORF">GCM10009066_21470</name>
</gene>
<feature type="region of interest" description="Disordered" evidence="15">
    <location>
        <begin position="267"/>
        <end position="297"/>
    </location>
</feature>
<keyword evidence="8" id="KW-0472">Membrane</keyword>